<comment type="caution">
    <text evidence="1">The sequence shown here is derived from an EMBL/GenBank/DDBJ whole genome shotgun (WGS) entry which is preliminary data.</text>
</comment>
<evidence type="ECO:0000313" key="1">
    <source>
        <dbReference type="EMBL" id="GIY23066.1"/>
    </source>
</evidence>
<sequence>MLGIECTEDQMKISSPMCGRSGSSRRWICDVLEDRLTWQWIGLLWENMVDIEAISNSYWLCIRKKDAQHMDAHYRGGRRYGSFG</sequence>
<evidence type="ECO:0000313" key="2">
    <source>
        <dbReference type="Proteomes" id="UP001054837"/>
    </source>
</evidence>
<reference evidence="1 2" key="1">
    <citation type="submission" date="2021-06" db="EMBL/GenBank/DDBJ databases">
        <title>Caerostris darwini draft genome.</title>
        <authorList>
            <person name="Kono N."/>
            <person name="Arakawa K."/>
        </authorList>
    </citation>
    <scope>NUCLEOTIDE SEQUENCE [LARGE SCALE GENOMIC DNA]</scope>
</reference>
<proteinExistence type="predicted"/>
<accession>A0AAV4RRW5</accession>
<gene>
    <name evidence="1" type="ORF">CDAR_299661</name>
</gene>
<organism evidence="1 2">
    <name type="scientific">Caerostris darwini</name>
    <dbReference type="NCBI Taxonomy" id="1538125"/>
    <lineage>
        <taxon>Eukaryota</taxon>
        <taxon>Metazoa</taxon>
        <taxon>Ecdysozoa</taxon>
        <taxon>Arthropoda</taxon>
        <taxon>Chelicerata</taxon>
        <taxon>Arachnida</taxon>
        <taxon>Araneae</taxon>
        <taxon>Araneomorphae</taxon>
        <taxon>Entelegynae</taxon>
        <taxon>Araneoidea</taxon>
        <taxon>Araneidae</taxon>
        <taxon>Caerostris</taxon>
    </lineage>
</organism>
<protein>
    <submittedName>
        <fullName evidence="1">Uncharacterized protein</fullName>
    </submittedName>
</protein>
<name>A0AAV4RRW5_9ARAC</name>
<dbReference type="EMBL" id="BPLQ01006511">
    <property type="protein sequence ID" value="GIY23066.1"/>
    <property type="molecule type" value="Genomic_DNA"/>
</dbReference>
<dbReference type="Proteomes" id="UP001054837">
    <property type="component" value="Unassembled WGS sequence"/>
</dbReference>
<dbReference type="AlphaFoldDB" id="A0AAV4RRW5"/>
<keyword evidence="2" id="KW-1185">Reference proteome</keyword>